<accession>A0A927H1B4</accession>
<dbReference type="EMBL" id="JACXJA010000026">
    <property type="protein sequence ID" value="MBD2864002.1"/>
    <property type="molecule type" value="Genomic_DNA"/>
</dbReference>
<dbReference type="Gene3D" id="3.90.1200.10">
    <property type="match status" value="1"/>
</dbReference>
<dbReference type="InterPro" id="IPR011009">
    <property type="entry name" value="Kinase-like_dom_sf"/>
</dbReference>
<dbReference type="SUPFAM" id="SSF56112">
    <property type="entry name" value="Protein kinase-like (PK-like)"/>
    <property type="match status" value="1"/>
</dbReference>
<dbReference type="Pfam" id="PF01636">
    <property type="entry name" value="APH"/>
    <property type="match status" value="1"/>
</dbReference>
<keyword evidence="3" id="KW-1185">Reference proteome</keyword>
<dbReference type="InterPro" id="IPR002575">
    <property type="entry name" value="Aminoglycoside_PTrfase"/>
</dbReference>
<dbReference type="RefSeq" id="WP_190929632.1">
    <property type="nucleotide sequence ID" value="NZ_JACXJA010000026.1"/>
</dbReference>
<dbReference type="AlphaFoldDB" id="A0A927H1B4"/>
<sequence length="332" mass="37408">MHSRQIEILCNKLGLGDITVAPTALSGGLLHRMYAVQTTSGRYVVKVLNPEIMGRPTAMQNFITSELIASRAAIYVPALPAKKFNGASIQQVGEQFCLVFEWIDGKSLNSSSINTAHCKIMGSILSSLHNGDFSDLEIANNSSADRRLTDWNFYLKKGQQSNAEWTSLLFENSEMLNDWNAEAINSANPISSDMVISHGDLDPKNVLWDVEPILIDWECSGYRNPKQDLIETAIYWSENESGEIDKDKFLSFIDGYKRTTQEQIHANWRMILASGFLGKLDWLEYSLKRSLWIDCTDQEEQKAGTEQVAGTLLAIKRYAEKITEIEGWLKEI</sequence>
<protein>
    <submittedName>
        <fullName evidence="2">Phosphotransferase</fullName>
    </submittedName>
</protein>
<evidence type="ECO:0000313" key="2">
    <source>
        <dbReference type="EMBL" id="MBD2864002.1"/>
    </source>
</evidence>
<name>A0A927H1B4_9BACL</name>
<evidence type="ECO:0000313" key="3">
    <source>
        <dbReference type="Proteomes" id="UP000639396"/>
    </source>
</evidence>
<gene>
    <name evidence="2" type="ORF">IDH45_18605</name>
</gene>
<reference evidence="2" key="1">
    <citation type="submission" date="2020-09" db="EMBL/GenBank/DDBJ databases">
        <title>A novel bacterium of genus Paenibacillus, isolated from South China Sea.</title>
        <authorList>
            <person name="Huang H."/>
            <person name="Mo K."/>
            <person name="Hu Y."/>
        </authorList>
    </citation>
    <scope>NUCLEOTIDE SEQUENCE</scope>
    <source>
        <strain evidence="2">IB182363</strain>
    </source>
</reference>
<comment type="caution">
    <text evidence="2">The sequence shown here is derived from an EMBL/GenBank/DDBJ whole genome shotgun (WGS) entry which is preliminary data.</text>
</comment>
<feature type="domain" description="Aminoglycoside phosphotransferase" evidence="1">
    <location>
        <begin position="23"/>
        <end position="253"/>
    </location>
</feature>
<proteinExistence type="predicted"/>
<evidence type="ECO:0000259" key="1">
    <source>
        <dbReference type="Pfam" id="PF01636"/>
    </source>
</evidence>
<organism evidence="2 3">
    <name type="scientific">Paenibacillus oceani</name>
    <dbReference type="NCBI Taxonomy" id="2772510"/>
    <lineage>
        <taxon>Bacteria</taxon>
        <taxon>Bacillati</taxon>
        <taxon>Bacillota</taxon>
        <taxon>Bacilli</taxon>
        <taxon>Bacillales</taxon>
        <taxon>Paenibacillaceae</taxon>
        <taxon>Paenibacillus</taxon>
    </lineage>
</organism>
<dbReference type="Proteomes" id="UP000639396">
    <property type="component" value="Unassembled WGS sequence"/>
</dbReference>